<dbReference type="PANTHER" id="PTHR30085:SF2">
    <property type="entry name" value="GLUTAMATE_ASPARTATE IMPORT SOLUTE-BINDING PROTEIN"/>
    <property type="match status" value="1"/>
</dbReference>
<keyword evidence="3" id="KW-0732">Signal</keyword>
<dbReference type="InterPro" id="IPR001638">
    <property type="entry name" value="Solute-binding_3/MltF_N"/>
</dbReference>
<dbReference type="Gene3D" id="3.40.190.10">
    <property type="entry name" value="Periplasmic binding protein-like II"/>
    <property type="match status" value="2"/>
</dbReference>
<keyword evidence="2" id="KW-0813">Transport</keyword>
<dbReference type="AlphaFoldDB" id="A0A5E4VQ63"/>
<sequence length="377" mass="41317">MTLFFCRIFRPLHVLMAGQHAPIRQVLRHLLAATVGLACVVPAGAAPIGAPMASAPELTAPALAPNSAPAPAEADAGDTLTTASPTLERIRQRGRIELGYRQSAVPFSFADKHEQPQGLAWAMCQKIVPAIQRELGLPHLVRVPVRVIEQMRAPLVKGDAIDIDCAPSTVTPERAEQVAFSLPYYAAHVRLMVRRGSGIGSIDAMRGLRLVVVQGTTAERLVRARQAEIGFQLLMARDYDEAFHLLRERRGQALALDDVLLQGLRTTTKTPDAFRVVGPPLADTPEYYALVLRKDDPAFKAVVDAALVELFRSGEMARLQGRWFQNPTPPYGVNLHMLPSPEVQALWEAGGQASPQASRRESRQEAHQEAHQESRQE</sequence>
<dbReference type="RefSeq" id="WP_174996095.1">
    <property type="nucleotide sequence ID" value="NZ_CABPSI010000003.1"/>
</dbReference>
<dbReference type="GO" id="GO:0006865">
    <property type="term" value="P:amino acid transport"/>
    <property type="evidence" value="ECO:0007669"/>
    <property type="project" value="TreeGrafter"/>
</dbReference>
<dbReference type="SUPFAM" id="SSF53850">
    <property type="entry name" value="Periplasmic binding protein-like II"/>
    <property type="match status" value="1"/>
</dbReference>
<dbReference type="Proteomes" id="UP000333828">
    <property type="component" value="Unassembled WGS sequence"/>
</dbReference>
<dbReference type="Pfam" id="PF00497">
    <property type="entry name" value="SBP_bac_3"/>
    <property type="match status" value="1"/>
</dbReference>
<evidence type="ECO:0000259" key="5">
    <source>
        <dbReference type="SMART" id="SM00062"/>
    </source>
</evidence>
<dbReference type="CDD" id="cd13688">
    <property type="entry name" value="PBP2_GltI_DEBP"/>
    <property type="match status" value="1"/>
</dbReference>
<feature type="region of interest" description="Disordered" evidence="4">
    <location>
        <begin position="346"/>
        <end position="377"/>
    </location>
</feature>
<evidence type="ECO:0000256" key="1">
    <source>
        <dbReference type="ARBA" id="ARBA00010333"/>
    </source>
</evidence>
<organism evidence="6 7">
    <name type="scientific">Pandoraea iniqua</name>
    <dbReference type="NCBI Taxonomy" id="2508288"/>
    <lineage>
        <taxon>Bacteria</taxon>
        <taxon>Pseudomonadati</taxon>
        <taxon>Pseudomonadota</taxon>
        <taxon>Betaproteobacteria</taxon>
        <taxon>Burkholderiales</taxon>
        <taxon>Burkholderiaceae</taxon>
        <taxon>Pandoraea</taxon>
    </lineage>
</organism>
<protein>
    <submittedName>
        <fullName evidence="6">Glutamate/aspartate import solute-binding protein</fullName>
    </submittedName>
</protein>
<dbReference type="SMART" id="SM00062">
    <property type="entry name" value="PBPb"/>
    <property type="match status" value="1"/>
</dbReference>
<name>A0A5E4VQ63_9BURK</name>
<accession>A0A5E4VQ63</accession>
<dbReference type="GO" id="GO:0005576">
    <property type="term" value="C:extracellular region"/>
    <property type="evidence" value="ECO:0007669"/>
    <property type="project" value="TreeGrafter"/>
</dbReference>
<evidence type="ECO:0000256" key="2">
    <source>
        <dbReference type="ARBA" id="ARBA00022448"/>
    </source>
</evidence>
<feature type="compositionally biased region" description="Basic and acidic residues" evidence="4">
    <location>
        <begin position="358"/>
        <end position="377"/>
    </location>
</feature>
<feature type="compositionally biased region" description="Low complexity" evidence="4">
    <location>
        <begin position="63"/>
        <end position="74"/>
    </location>
</feature>
<proteinExistence type="inferred from homology"/>
<keyword evidence="7" id="KW-1185">Reference proteome</keyword>
<evidence type="ECO:0000313" key="7">
    <source>
        <dbReference type="Proteomes" id="UP000333828"/>
    </source>
</evidence>
<evidence type="ECO:0000256" key="3">
    <source>
        <dbReference type="ARBA" id="ARBA00022729"/>
    </source>
</evidence>
<comment type="similarity">
    <text evidence="1">Belongs to the bacterial solute-binding protein 3 family.</text>
</comment>
<gene>
    <name evidence="6" type="primary">gltI_3</name>
    <name evidence="6" type="ORF">PIN31115_02805</name>
</gene>
<reference evidence="6 7" key="1">
    <citation type="submission" date="2019-08" db="EMBL/GenBank/DDBJ databases">
        <authorList>
            <person name="Peeters C."/>
        </authorList>
    </citation>
    <scope>NUCLEOTIDE SEQUENCE [LARGE SCALE GENOMIC DNA]</scope>
    <source>
        <strain evidence="6 7">LMG 31115</strain>
    </source>
</reference>
<evidence type="ECO:0000256" key="4">
    <source>
        <dbReference type="SAM" id="MobiDB-lite"/>
    </source>
</evidence>
<feature type="domain" description="Solute-binding protein family 3/N-terminal" evidence="5">
    <location>
        <begin position="95"/>
        <end position="327"/>
    </location>
</feature>
<evidence type="ECO:0000313" key="6">
    <source>
        <dbReference type="EMBL" id="VVE14577.1"/>
    </source>
</evidence>
<dbReference type="InterPro" id="IPR051455">
    <property type="entry name" value="Bact_solute-bind_prot3"/>
</dbReference>
<feature type="region of interest" description="Disordered" evidence="4">
    <location>
        <begin position="63"/>
        <end position="85"/>
    </location>
</feature>
<dbReference type="PANTHER" id="PTHR30085">
    <property type="entry name" value="AMINO ACID ABC TRANSPORTER PERMEASE"/>
    <property type="match status" value="1"/>
</dbReference>
<dbReference type="GO" id="GO:0030288">
    <property type="term" value="C:outer membrane-bounded periplasmic space"/>
    <property type="evidence" value="ECO:0007669"/>
    <property type="project" value="TreeGrafter"/>
</dbReference>
<dbReference type="EMBL" id="CABPSI010000003">
    <property type="protein sequence ID" value="VVE14577.1"/>
    <property type="molecule type" value="Genomic_DNA"/>
</dbReference>